<dbReference type="InParanoid" id="B3RQ54"/>
<organism evidence="1 2">
    <name type="scientific">Trichoplax adhaerens</name>
    <name type="common">Trichoplax reptans</name>
    <dbReference type="NCBI Taxonomy" id="10228"/>
    <lineage>
        <taxon>Eukaryota</taxon>
        <taxon>Metazoa</taxon>
        <taxon>Placozoa</taxon>
        <taxon>Uniplacotomia</taxon>
        <taxon>Trichoplacea</taxon>
        <taxon>Trichoplacidae</taxon>
        <taxon>Trichoplax</taxon>
    </lineage>
</organism>
<dbReference type="HOGENOM" id="CLU_421709_0_0_1"/>
<accession>B3RQ54</accession>
<sequence>MNSSRNNNSADLEDGIVASRVNLYRNRPKKKINKTSCRGKKHQIIKKCNTTPKIITSNVDSKSLRSKTAPAKVKIQPKSSIKVNSKIDSYNLNCNVNSSNAQISPRTRTPNITAKSTIDCYNPNRISISKGVKINFGKKIITGDVSVRVDCHKMDYRPPRTDIKLSPRKERMDLSKVKSLVDCHNKVPQSTLECKAKISKIRTKINLESVCSKIDNYNDKSLTLSSRKAKVISNKSRPNEVQSSRIDCRNSSYNHSASSVQILNEPSVKVEAHSRLPMDYAVTKNHSKDHVTIFQNSVDFNPVTAKVDSCNYNFNNSANSKEKVIVYHRSNDIDIDDIGPAIDCHNRSFANSTKEDTSTLVYDSPLDISKANTSKIDHHNITYHPKESYANIKQDAICYHVDAIVSSINHSYRHNENNDISVVSSTANFNEIKSKIDHENKNLNQDKKDLARIKSSLISYKDIPAKVSNINPSYILSSSNVNICNSKVECDQVVPKIDCHLTQYPTRCNISSIISDKLDYSNIPGKVDHSNIKCRKTKTRAEIVQVQENRQYYTRPEMNKRRYNRHYDSVKYTSTSDVDTLTKYHDPTNVQFVSRGKKAISSTYQANILTCPNDHYSNVKPKVDCFNFISDNYHRKQYDSARYTTMVEVL</sequence>
<evidence type="ECO:0000313" key="2">
    <source>
        <dbReference type="Proteomes" id="UP000009022"/>
    </source>
</evidence>
<dbReference type="CTD" id="6750810"/>
<dbReference type="GeneID" id="6750810"/>
<dbReference type="AlphaFoldDB" id="B3RQ54"/>
<name>B3RQ54_TRIAD</name>
<dbReference type="EMBL" id="DS985242">
    <property type="protein sequence ID" value="EDV27761.1"/>
    <property type="molecule type" value="Genomic_DNA"/>
</dbReference>
<gene>
    <name evidence="1" type="ORF">TRIADDRAFT_53781</name>
</gene>
<keyword evidence="2" id="KW-1185">Reference proteome</keyword>
<protein>
    <submittedName>
        <fullName evidence="1">Uncharacterized protein</fullName>
    </submittedName>
</protein>
<evidence type="ECO:0000313" key="1">
    <source>
        <dbReference type="EMBL" id="EDV27761.1"/>
    </source>
</evidence>
<dbReference type="RefSeq" id="XP_002109595.1">
    <property type="nucleotide sequence ID" value="XM_002109559.1"/>
</dbReference>
<proteinExistence type="predicted"/>
<dbReference type="KEGG" id="tad:TRIADDRAFT_53781"/>
<dbReference type="Proteomes" id="UP000009022">
    <property type="component" value="Unassembled WGS sequence"/>
</dbReference>
<reference evidence="1 2" key="1">
    <citation type="journal article" date="2008" name="Nature">
        <title>The Trichoplax genome and the nature of placozoans.</title>
        <authorList>
            <person name="Srivastava M."/>
            <person name="Begovic E."/>
            <person name="Chapman J."/>
            <person name="Putnam N.H."/>
            <person name="Hellsten U."/>
            <person name="Kawashima T."/>
            <person name="Kuo A."/>
            <person name="Mitros T."/>
            <person name="Salamov A."/>
            <person name="Carpenter M.L."/>
            <person name="Signorovitch A.Y."/>
            <person name="Moreno M.A."/>
            <person name="Kamm K."/>
            <person name="Grimwood J."/>
            <person name="Schmutz J."/>
            <person name="Shapiro H."/>
            <person name="Grigoriev I.V."/>
            <person name="Buss L.W."/>
            <person name="Schierwater B."/>
            <person name="Dellaporta S.L."/>
            <person name="Rokhsar D.S."/>
        </authorList>
    </citation>
    <scope>NUCLEOTIDE SEQUENCE [LARGE SCALE GENOMIC DNA]</scope>
    <source>
        <strain evidence="1 2">Grell-BS-1999</strain>
    </source>
</reference>